<evidence type="ECO:0000259" key="3">
    <source>
        <dbReference type="Pfam" id="PF25372"/>
    </source>
</evidence>
<keyword evidence="1" id="KW-0472">Membrane</keyword>
<evidence type="ECO:0000313" key="5">
    <source>
        <dbReference type="Proteomes" id="UP001371456"/>
    </source>
</evidence>
<dbReference type="GO" id="GO:0019005">
    <property type="term" value="C:SCF ubiquitin ligase complex"/>
    <property type="evidence" value="ECO:0007669"/>
    <property type="project" value="TreeGrafter"/>
</dbReference>
<evidence type="ECO:0000256" key="1">
    <source>
        <dbReference type="SAM" id="Phobius"/>
    </source>
</evidence>
<dbReference type="InterPro" id="IPR006553">
    <property type="entry name" value="Leu-rich_rpt_Cys-con_subtyp"/>
</dbReference>
<sequence>MAKNNSLKSIVVVFGAMSFEWLAIGLVFKPWLDNTRASMDKSRKHLATPPPPIKQLRMENLGDDVLASIMSRVHDSACRRSISQVCKQWLRIEGLTRSSVRVFEPNLLLNFLPRFPNLLKFDTSEEITNTHLEILAEKCPRIQILNLNFKKKNRFYDERDERLILDDFDENGLCFIAMGCSHLNTVSLRKRNGVGDAGVVSLVSFLPKLIYLDLSFCEKVSDEALRVIGSVSSLKYLNLQGCWLVSDAGLKSLTGGPLRMTLKKLVLAECDRITDCGVLSLMQLCCLEELDLAECGPNVTDLAGEAIASSESFKRLNFSWLVNVSDATVVALAEGCKNLDALNLTGCEFVTGEGVRTLTKHGSLKELILTSCEKLSGYDLEELVLGCQSLEYIVVDKRLRMWVPMEVQDNIMREHCWIDWK</sequence>
<keyword evidence="5" id="KW-1185">Reference proteome</keyword>
<name>A0AAN8Y7E1_SOLBU</name>
<dbReference type="CDD" id="cd22159">
    <property type="entry name" value="F-box_AtTIR1-like"/>
    <property type="match status" value="1"/>
</dbReference>
<dbReference type="GO" id="GO:0031146">
    <property type="term" value="P:SCF-dependent proteasomal ubiquitin-dependent protein catabolic process"/>
    <property type="evidence" value="ECO:0007669"/>
    <property type="project" value="TreeGrafter"/>
</dbReference>
<organism evidence="4 5">
    <name type="scientific">Solanum bulbocastanum</name>
    <name type="common">Wild potato</name>
    <dbReference type="NCBI Taxonomy" id="147425"/>
    <lineage>
        <taxon>Eukaryota</taxon>
        <taxon>Viridiplantae</taxon>
        <taxon>Streptophyta</taxon>
        <taxon>Embryophyta</taxon>
        <taxon>Tracheophyta</taxon>
        <taxon>Spermatophyta</taxon>
        <taxon>Magnoliopsida</taxon>
        <taxon>eudicotyledons</taxon>
        <taxon>Gunneridae</taxon>
        <taxon>Pentapetalae</taxon>
        <taxon>asterids</taxon>
        <taxon>lamiids</taxon>
        <taxon>Solanales</taxon>
        <taxon>Solanaceae</taxon>
        <taxon>Solanoideae</taxon>
        <taxon>Solaneae</taxon>
        <taxon>Solanum</taxon>
    </lineage>
</organism>
<accession>A0AAN8Y7E1</accession>
<comment type="caution">
    <text evidence="4">The sequence shown here is derived from an EMBL/GenBank/DDBJ whole genome shotgun (WGS) entry which is preliminary data.</text>
</comment>
<dbReference type="SMART" id="SM00367">
    <property type="entry name" value="LRR_CC"/>
    <property type="match status" value="8"/>
</dbReference>
<proteinExistence type="predicted"/>
<dbReference type="InterPro" id="IPR041567">
    <property type="entry name" value="COI1_F-box"/>
</dbReference>
<dbReference type="SUPFAM" id="SSF52047">
    <property type="entry name" value="RNI-like"/>
    <property type="match status" value="1"/>
</dbReference>
<dbReference type="PANTHER" id="PTHR13318:SF223">
    <property type="entry name" value="RNI-LIKE SUPERFAMILY PROTEIN"/>
    <property type="match status" value="1"/>
</dbReference>
<dbReference type="InterPro" id="IPR032675">
    <property type="entry name" value="LRR_dom_sf"/>
</dbReference>
<reference evidence="4 5" key="1">
    <citation type="submission" date="2024-02" db="EMBL/GenBank/DDBJ databases">
        <title>de novo genome assembly of Solanum bulbocastanum strain 11H21.</title>
        <authorList>
            <person name="Hosaka A.J."/>
        </authorList>
    </citation>
    <scope>NUCLEOTIDE SEQUENCE [LARGE SCALE GENOMIC DNA]</scope>
    <source>
        <tissue evidence="4">Young leaves</tissue>
    </source>
</reference>
<evidence type="ECO:0000259" key="2">
    <source>
        <dbReference type="Pfam" id="PF18511"/>
    </source>
</evidence>
<feature type="domain" description="COI1 F-box" evidence="2">
    <location>
        <begin position="60"/>
        <end position="98"/>
    </location>
</feature>
<dbReference type="Gene3D" id="3.80.10.10">
    <property type="entry name" value="Ribonuclease Inhibitor"/>
    <property type="match status" value="3"/>
</dbReference>
<keyword evidence="1" id="KW-1133">Transmembrane helix</keyword>
<keyword evidence="1" id="KW-0812">Transmembrane</keyword>
<dbReference type="InterPro" id="IPR057207">
    <property type="entry name" value="FBXL15_LRR"/>
</dbReference>
<dbReference type="Proteomes" id="UP001371456">
    <property type="component" value="Unassembled WGS sequence"/>
</dbReference>
<dbReference type="Gene3D" id="1.20.1280.50">
    <property type="match status" value="1"/>
</dbReference>
<dbReference type="AlphaFoldDB" id="A0AAN8Y7E1"/>
<dbReference type="EMBL" id="JBANQN010000008">
    <property type="protein sequence ID" value="KAK6782485.1"/>
    <property type="molecule type" value="Genomic_DNA"/>
</dbReference>
<feature type="transmembrane region" description="Helical" evidence="1">
    <location>
        <begin position="12"/>
        <end position="32"/>
    </location>
</feature>
<feature type="domain" description="F-box/LRR-repeat protein 15-like leucin rich repeat" evidence="3">
    <location>
        <begin position="208"/>
        <end position="376"/>
    </location>
</feature>
<dbReference type="FunFam" id="1.20.1280.50:FF:000023">
    <property type="entry name" value="F-box/LRR-repeat protein 4"/>
    <property type="match status" value="1"/>
</dbReference>
<dbReference type="Pfam" id="PF18511">
    <property type="entry name" value="F-box_5"/>
    <property type="match status" value="1"/>
</dbReference>
<evidence type="ECO:0000313" key="4">
    <source>
        <dbReference type="EMBL" id="KAK6782485.1"/>
    </source>
</evidence>
<dbReference type="PANTHER" id="PTHR13318">
    <property type="entry name" value="PARTNER OF PAIRED, ISOFORM B-RELATED"/>
    <property type="match status" value="1"/>
</dbReference>
<protein>
    <submittedName>
        <fullName evidence="4">Uncharacterized protein</fullName>
    </submittedName>
</protein>
<dbReference type="Pfam" id="PF25372">
    <property type="entry name" value="DUF7885"/>
    <property type="match status" value="1"/>
</dbReference>
<gene>
    <name evidence="4" type="ORF">RDI58_020281</name>
</gene>